<dbReference type="InterPro" id="IPR000873">
    <property type="entry name" value="AMP-dep_synth/lig_dom"/>
</dbReference>
<evidence type="ECO:0000259" key="5">
    <source>
        <dbReference type="Pfam" id="PF00501"/>
    </source>
</evidence>
<comment type="catalytic activity">
    <reaction evidence="4">
        <text>a long-chain fatty acid + ATP + CoA = a long-chain fatty acyl-CoA + AMP + diphosphate</text>
        <dbReference type="Rhea" id="RHEA:15421"/>
        <dbReference type="ChEBI" id="CHEBI:30616"/>
        <dbReference type="ChEBI" id="CHEBI:33019"/>
        <dbReference type="ChEBI" id="CHEBI:57287"/>
        <dbReference type="ChEBI" id="CHEBI:57560"/>
        <dbReference type="ChEBI" id="CHEBI:83139"/>
        <dbReference type="ChEBI" id="CHEBI:456215"/>
        <dbReference type="EC" id="6.2.1.3"/>
    </reaction>
    <physiologicalReaction direction="left-to-right" evidence="4">
        <dbReference type="Rhea" id="RHEA:15422"/>
    </physiologicalReaction>
</comment>
<evidence type="ECO:0000313" key="7">
    <source>
        <dbReference type="Proteomes" id="UP001221411"/>
    </source>
</evidence>
<dbReference type="PANTHER" id="PTHR43272">
    <property type="entry name" value="LONG-CHAIN-FATTY-ACID--COA LIGASE"/>
    <property type="match status" value="1"/>
</dbReference>
<reference evidence="6 7" key="1">
    <citation type="submission" date="2022-11" db="EMBL/GenBank/DDBJ databases">
        <title>Minimal conservation of predation-associated metabolite biosynthetic gene clusters underscores biosynthetic potential of Myxococcota including descriptions for ten novel species: Archangium lansinium sp. nov., Myxococcus landrumus sp. nov., Nannocystis bai.</title>
        <authorList>
            <person name="Ahearne A."/>
            <person name="Stevens C."/>
            <person name="Dowd S."/>
        </authorList>
    </citation>
    <scope>NUCLEOTIDE SEQUENCE [LARGE SCALE GENOMIC DNA]</scope>
    <source>
        <strain evidence="6 7">RJM3</strain>
    </source>
</reference>
<evidence type="ECO:0000256" key="1">
    <source>
        <dbReference type="ARBA" id="ARBA00022598"/>
    </source>
</evidence>
<dbReference type="PROSITE" id="PS00455">
    <property type="entry name" value="AMP_BINDING"/>
    <property type="match status" value="1"/>
</dbReference>
<evidence type="ECO:0000256" key="3">
    <source>
        <dbReference type="ARBA" id="ARBA00023098"/>
    </source>
</evidence>
<keyword evidence="7" id="KW-1185">Reference proteome</keyword>
<dbReference type="Gene3D" id="3.40.50.12780">
    <property type="entry name" value="N-terminal domain of ligase-like"/>
    <property type="match status" value="1"/>
</dbReference>
<accession>A0ABT5EGP9</accession>
<organism evidence="6 7">
    <name type="scientific">Polyangium mundeleinium</name>
    <dbReference type="NCBI Taxonomy" id="2995306"/>
    <lineage>
        <taxon>Bacteria</taxon>
        <taxon>Pseudomonadati</taxon>
        <taxon>Myxococcota</taxon>
        <taxon>Polyangia</taxon>
        <taxon>Polyangiales</taxon>
        <taxon>Polyangiaceae</taxon>
        <taxon>Polyangium</taxon>
    </lineage>
</organism>
<dbReference type="GO" id="GO:0016874">
    <property type="term" value="F:ligase activity"/>
    <property type="evidence" value="ECO:0007669"/>
    <property type="project" value="UniProtKB-KW"/>
</dbReference>
<evidence type="ECO:0000313" key="6">
    <source>
        <dbReference type="EMBL" id="MDC0741004.1"/>
    </source>
</evidence>
<dbReference type="InterPro" id="IPR045851">
    <property type="entry name" value="AMP-bd_C_sf"/>
</dbReference>
<proteinExistence type="predicted"/>
<dbReference type="SUPFAM" id="SSF56801">
    <property type="entry name" value="Acetyl-CoA synthetase-like"/>
    <property type="match status" value="1"/>
</dbReference>
<dbReference type="InterPro" id="IPR042099">
    <property type="entry name" value="ANL_N_sf"/>
</dbReference>
<feature type="domain" description="AMP-dependent synthetase/ligase" evidence="5">
    <location>
        <begin position="13"/>
        <end position="425"/>
    </location>
</feature>
<evidence type="ECO:0000256" key="2">
    <source>
        <dbReference type="ARBA" id="ARBA00022832"/>
    </source>
</evidence>
<dbReference type="EMBL" id="JAQNDO010000001">
    <property type="protein sequence ID" value="MDC0741004.1"/>
    <property type="molecule type" value="Genomic_DNA"/>
</dbReference>
<dbReference type="Gene3D" id="3.30.300.30">
    <property type="match status" value="1"/>
</dbReference>
<dbReference type="PANTHER" id="PTHR43272:SF32">
    <property type="entry name" value="AMP-DEPENDENT SYNTHETASE_LIGASE DOMAIN-CONTAINING PROTEIN"/>
    <property type="match status" value="1"/>
</dbReference>
<keyword evidence="3" id="KW-0443">Lipid metabolism</keyword>
<protein>
    <submittedName>
        <fullName evidence="6">Long-chain fatty acid--CoA ligase</fullName>
    </submittedName>
</protein>
<dbReference type="Proteomes" id="UP001221411">
    <property type="component" value="Unassembled WGS sequence"/>
</dbReference>
<dbReference type="Pfam" id="PF00501">
    <property type="entry name" value="AMP-binding"/>
    <property type="match status" value="1"/>
</dbReference>
<evidence type="ECO:0000256" key="4">
    <source>
        <dbReference type="ARBA" id="ARBA00024484"/>
    </source>
</evidence>
<comment type="caution">
    <text evidence="6">The sequence shown here is derived from an EMBL/GenBank/DDBJ whole genome shotgun (WGS) entry which is preliminary data.</text>
</comment>
<dbReference type="InterPro" id="IPR020845">
    <property type="entry name" value="AMP-binding_CS"/>
</dbReference>
<gene>
    <name evidence="6" type="ORF">POL67_06575</name>
</gene>
<name>A0ABT5EGP9_9BACT</name>
<dbReference type="CDD" id="cd05907">
    <property type="entry name" value="VL_LC_FACS_like"/>
    <property type="match status" value="1"/>
</dbReference>
<dbReference type="RefSeq" id="WP_271916214.1">
    <property type="nucleotide sequence ID" value="NZ_JAQNDO010000001.1"/>
</dbReference>
<sequence length="598" mass="64639">MTTPNDTIPSRLFKQAERRPDAPAHHIKSGGVYRPKSYRELADEVKRLGKAMIALGQEPGFTVCLLGFNRSEWVAFNVAAMAAGGAPAGIYTTCSPEEVAYIVHHAESQIVLVEDAGQWAKIEKMLGELPHLKHVVTMRGAPSIDHPMVSSYEQFLDKGKDVTDEAFFARIAALEPQGLATLIYTSGTTGPPKGVMLSHQNLAWTADTAQRLVGGTAQDCVLSYLPLSHIAEQMFTIHGCITMGGSAYFAESIEKVPDNLKEVQPTLFFGVPRIWEKFYAGVQGKLKDAKGAKKALVTWAMDIAREATAVKMRGRQPEGALGLQYKLAQKLVFAKLKAAIGLSRARTCVCGAAPVSKEILAFFASLDILVSEVYGQSEDTGPTTFNLASNMKLGAVGTRINGIDVRIAEDGEILVKGPNVFLGYYKEPQATADTLQDGWLHSGDLGQFDKDGFLSITGRKKEIIITAGGKNIAPKNIEAALKNHPPIAEAVVIGDRRKFLTALVVIDPAAASEIAGSPGADPAKLRSDPTVVAAVQKAVDSVNSTLARVETVKKFHILDQPFTIERGELTPTLKLKRRVVYDNYAREIDGMYEGAHDA</sequence>
<keyword evidence="2" id="KW-0276">Fatty acid metabolism</keyword>
<dbReference type="Pfam" id="PF23562">
    <property type="entry name" value="AMP-binding_C_3"/>
    <property type="match status" value="1"/>
</dbReference>
<keyword evidence="1 6" id="KW-0436">Ligase</keyword>